<feature type="region of interest" description="Disordered" evidence="8">
    <location>
        <begin position="477"/>
        <end position="541"/>
    </location>
</feature>
<dbReference type="AlphaFoldDB" id="A0A420XW68"/>
<dbReference type="InterPro" id="IPR011990">
    <property type="entry name" value="TPR-like_helical_dom_sf"/>
</dbReference>
<dbReference type="InterPro" id="IPR001623">
    <property type="entry name" value="DnaJ_domain"/>
</dbReference>
<evidence type="ECO:0000256" key="2">
    <source>
        <dbReference type="ARBA" id="ARBA00022729"/>
    </source>
</evidence>
<keyword evidence="4 7" id="KW-0802">TPR repeat</keyword>
<comment type="caution">
    <text evidence="11">The sequence shown here is derived from an EMBL/GenBank/DDBJ whole genome shotgun (WGS) entry which is preliminary data.</text>
</comment>
<dbReference type="FunFam" id="1.25.40.10:FF:000224">
    <property type="entry name" value="DnaJ and TPR domain protein"/>
    <property type="match status" value="1"/>
</dbReference>
<dbReference type="EMBL" id="QVQW01000137">
    <property type="protein sequence ID" value="RKU39877.1"/>
    <property type="molecule type" value="Genomic_DNA"/>
</dbReference>
<dbReference type="PROSITE" id="PS50076">
    <property type="entry name" value="DNAJ_2"/>
    <property type="match status" value="1"/>
</dbReference>
<dbReference type="GO" id="GO:0034975">
    <property type="term" value="P:protein folding in endoplasmic reticulum"/>
    <property type="evidence" value="ECO:0007669"/>
    <property type="project" value="TreeGrafter"/>
</dbReference>
<keyword evidence="3" id="KW-0677">Repeat</keyword>
<reference evidence="11 12" key="1">
    <citation type="submission" date="2018-08" db="EMBL/GenBank/DDBJ databases">
        <title>Draft genome of the lignicolous fungus Coniochaeta pulveracea.</title>
        <authorList>
            <person name="Borstlap C.J."/>
            <person name="De Witt R.N."/>
            <person name="Botha A."/>
            <person name="Volschenk H."/>
        </authorList>
    </citation>
    <scope>NUCLEOTIDE SEQUENCE [LARGE SCALE GENOMIC DNA]</scope>
    <source>
        <strain evidence="11 12">CAB683</strain>
    </source>
</reference>
<keyword evidence="12" id="KW-1185">Reference proteome</keyword>
<dbReference type="Gene3D" id="1.10.287.110">
    <property type="entry name" value="DnaJ domain"/>
    <property type="match status" value="1"/>
</dbReference>
<feature type="signal peptide" evidence="9">
    <location>
        <begin position="1"/>
        <end position="19"/>
    </location>
</feature>
<dbReference type="InterPro" id="IPR051727">
    <property type="entry name" value="DnaJ_C3_Co-chaperones"/>
</dbReference>
<evidence type="ECO:0000313" key="12">
    <source>
        <dbReference type="Proteomes" id="UP000275385"/>
    </source>
</evidence>
<feature type="domain" description="J" evidence="10">
    <location>
        <begin position="412"/>
        <end position="483"/>
    </location>
</feature>
<dbReference type="InterPro" id="IPR036869">
    <property type="entry name" value="J_dom_sf"/>
</dbReference>
<dbReference type="InterPro" id="IPR019734">
    <property type="entry name" value="TPR_rpt"/>
</dbReference>
<dbReference type="GO" id="GO:0051087">
    <property type="term" value="F:protein-folding chaperone binding"/>
    <property type="evidence" value="ECO:0007669"/>
    <property type="project" value="TreeGrafter"/>
</dbReference>
<keyword evidence="2 9" id="KW-0732">Signal</keyword>
<gene>
    <name evidence="11" type="ORF">DL546_001336</name>
</gene>
<organism evidence="11 12">
    <name type="scientific">Coniochaeta pulveracea</name>
    <dbReference type="NCBI Taxonomy" id="177199"/>
    <lineage>
        <taxon>Eukaryota</taxon>
        <taxon>Fungi</taxon>
        <taxon>Dikarya</taxon>
        <taxon>Ascomycota</taxon>
        <taxon>Pezizomycotina</taxon>
        <taxon>Sordariomycetes</taxon>
        <taxon>Sordariomycetidae</taxon>
        <taxon>Coniochaetales</taxon>
        <taxon>Coniochaetaceae</taxon>
        <taxon>Coniochaeta</taxon>
    </lineage>
</organism>
<protein>
    <recommendedName>
        <fullName evidence="6">Tetratricopeptide repeat and J domain-containing co-chaperone DNJ1</fullName>
    </recommendedName>
</protein>
<dbReference type="Pfam" id="PF00226">
    <property type="entry name" value="DnaJ"/>
    <property type="match status" value="1"/>
</dbReference>
<dbReference type="GO" id="GO:0051787">
    <property type="term" value="F:misfolded protein binding"/>
    <property type="evidence" value="ECO:0007669"/>
    <property type="project" value="TreeGrafter"/>
</dbReference>
<dbReference type="GO" id="GO:0005788">
    <property type="term" value="C:endoplasmic reticulum lumen"/>
    <property type="evidence" value="ECO:0007669"/>
    <property type="project" value="UniProtKB-SubCell"/>
</dbReference>
<keyword evidence="5" id="KW-0256">Endoplasmic reticulum</keyword>
<sequence length="541" mass="59291">MVRLSSLVAAAGFFSSSFALSASEIPSDLPVSSLLESAQSHLSRGQTSDALLYYDAAVARDPSNYLTFFKRATTYLSLGRTNQATEDFNKVLSLKPGFEGAHTQLGRLKARAGEWDAAREQYLLAHKKSDSKDLEELTEAERSAKLAESAAKSGNWEDCVNNADVAIQLASRSLGLRELRSKCRFEAGQVAGGLADLMHVLQLKPGDITPYVWISATQFYALDEREEGLTQVRKCLMSDPDSKTCRKLMKEEKAVDKGIKRVEEALQRKQPITAAKQLAGSKTEEGLIQQVKDQVEKLRADGTIPSKAGNALISHLIDMACQAYYTIKKPAQEQTYCSESLSLNENSFYGLLHTARLHTESESYDAAIATLTKAKDTSIPTLPDTQQQDAVKLVQTLLQEAQVALKRSKQKDYYKVLGLDRAHDPDERQIKAAYRKLTKQHHPDKAAKQGISKEAAEKKMAAINEAYEVLSNPELKARFDRGDDPNSHEQQQHPFQQGGNPFGGGFPGGFPGGGFPGGGRSGGQQHFQFQWGGGGGFPFGN</sequence>
<feature type="compositionally biased region" description="Gly residues" evidence="8">
    <location>
        <begin position="531"/>
        <end position="541"/>
    </location>
</feature>
<accession>A0A420XW68</accession>
<evidence type="ECO:0000256" key="6">
    <source>
        <dbReference type="ARBA" id="ARBA00073740"/>
    </source>
</evidence>
<evidence type="ECO:0000256" key="1">
    <source>
        <dbReference type="ARBA" id="ARBA00004319"/>
    </source>
</evidence>
<evidence type="ECO:0000259" key="10">
    <source>
        <dbReference type="PROSITE" id="PS50076"/>
    </source>
</evidence>
<feature type="compositionally biased region" description="Gly residues" evidence="8">
    <location>
        <begin position="500"/>
        <end position="522"/>
    </location>
</feature>
<dbReference type="CDD" id="cd06257">
    <property type="entry name" value="DnaJ"/>
    <property type="match status" value="1"/>
</dbReference>
<dbReference type="SMART" id="SM00028">
    <property type="entry name" value="TPR"/>
    <property type="match status" value="4"/>
</dbReference>
<evidence type="ECO:0000256" key="7">
    <source>
        <dbReference type="PROSITE-ProRule" id="PRU00339"/>
    </source>
</evidence>
<dbReference type="Gene3D" id="1.25.40.10">
    <property type="entry name" value="Tetratricopeptide repeat domain"/>
    <property type="match status" value="1"/>
</dbReference>
<dbReference type="PRINTS" id="PR00625">
    <property type="entry name" value="JDOMAIN"/>
</dbReference>
<dbReference type="OrthoDB" id="1726119at2759"/>
<comment type="subcellular location">
    <subcellularLocation>
        <location evidence="1">Endoplasmic reticulum lumen</location>
    </subcellularLocation>
</comment>
<dbReference type="Pfam" id="PF13181">
    <property type="entry name" value="TPR_8"/>
    <property type="match status" value="1"/>
</dbReference>
<feature type="chain" id="PRO_5019161787" description="Tetratricopeptide repeat and J domain-containing co-chaperone DNJ1" evidence="9">
    <location>
        <begin position="20"/>
        <end position="541"/>
    </location>
</feature>
<name>A0A420XW68_9PEZI</name>
<dbReference type="SMART" id="SM00271">
    <property type="entry name" value="DnaJ"/>
    <property type="match status" value="1"/>
</dbReference>
<evidence type="ECO:0000256" key="8">
    <source>
        <dbReference type="SAM" id="MobiDB-lite"/>
    </source>
</evidence>
<dbReference type="SUPFAM" id="SSF46565">
    <property type="entry name" value="Chaperone J-domain"/>
    <property type="match status" value="1"/>
</dbReference>
<feature type="repeat" description="TPR" evidence="7">
    <location>
        <begin position="65"/>
        <end position="98"/>
    </location>
</feature>
<dbReference type="PANTHER" id="PTHR44140:SF2">
    <property type="entry name" value="LD25575P"/>
    <property type="match status" value="1"/>
</dbReference>
<evidence type="ECO:0000256" key="4">
    <source>
        <dbReference type="ARBA" id="ARBA00022803"/>
    </source>
</evidence>
<evidence type="ECO:0000256" key="3">
    <source>
        <dbReference type="ARBA" id="ARBA00022737"/>
    </source>
</evidence>
<evidence type="ECO:0000313" key="11">
    <source>
        <dbReference type="EMBL" id="RKU39877.1"/>
    </source>
</evidence>
<dbReference type="SUPFAM" id="SSF48452">
    <property type="entry name" value="TPR-like"/>
    <property type="match status" value="2"/>
</dbReference>
<proteinExistence type="predicted"/>
<feature type="compositionally biased region" description="Basic and acidic residues" evidence="8">
    <location>
        <begin position="477"/>
        <end position="491"/>
    </location>
</feature>
<dbReference type="Proteomes" id="UP000275385">
    <property type="component" value="Unassembled WGS sequence"/>
</dbReference>
<dbReference type="STRING" id="177199.A0A420XW68"/>
<evidence type="ECO:0000256" key="9">
    <source>
        <dbReference type="SAM" id="SignalP"/>
    </source>
</evidence>
<dbReference type="PANTHER" id="PTHR44140">
    <property type="entry name" value="LD25575P"/>
    <property type="match status" value="1"/>
</dbReference>
<dbReference type="PROSITE" id="PS50005">
    <property type="entry name" value="TPR"/>
    <property type="match status" value="1"/>
</dbReference>
<evidence type="ECO:0000256" key="5">
    <source>
        <dbReference type="ARBA" id="ARBA00022824"/>
    </source>
</evidence>